<dbReference type="SUPFAM" id="SSF47384">
    <property type="entry name" value="Homodimeric domain of signal transducing histidine kinase"/>
    <property type="match status" value="1"/>
</dbReference>
<dbReference type="PROSITE" id="PS50112">
    <property type="entry name" value="PAS"/>
    <property type="match status" value="1"/>
</dbReference>
<feature type="region of interest" description="Disordered" evidence="5">
    <location>
        <begin position="779"/>
        <end position="846"/>
    </location>
</feature>
<evidence type="ECO:0000256" key="5">
    <source>
        <dbReference type="SAM" id="MobiDB-lite"/>
    </source>
</evidence>
<dbReference type="Gene3D" id="3.30.450.20">
    <property type="entry name" value="PAS domain"/>
    <property type="match status" value="1"/>
</dbReference>
<reference evidence="8 9" key="1">
    <citation type="submission" date="2021-03" db="EMBL/GenBank/DDBJ databases">
        <title>Whole genome sequence of Jiella sp. MQZ13P-4.</title>
        <authorList>
            <person name="Tuo L."/>
        </authorList>
    </citation>
    <scope>NUCLEOTIDE SEQUENCE [LARGE SCALE GENOMIC DNA]</scope>
    <source>
        <strain evidence="8 9">MQZ13P-4</strain>
    </source>
</reference>
<feature type="compositionally biased region" description="Low complexity" evidence="5">
    <location>
        <begin position="381"/>
        <end position="400"/>
    </location>
</feature>
<feature type="compositionally biased region" description="Basic and acidic residues" evidence="5">
    <location>
        <begin position="293"/>
        <end position="303"/>
    </location>
</feature>
<dbReference type="Pfam" id="PF00989">
    <property type="entry name" value="PAS"/>
    <property type="match status" value="1"/>
</dbReference>
<feature type="domain" description="Histidine kinase" evidence="6">
    <location>
        <begin position="1122"/>
        <end position="1341"/>
    </location>
</feature>
<dbReference type="PANTHER" id="PTHR43047">
    <property type="entry name" value="TWO-COMPONENT HISTIDINE PROTEIN KINASE"/>
    <property type="match status" value="1"/>
</dbReference>
<dbReference type="EC" id="2.7.13.3" evidence="2"/>
<sequence>MRQMLALMASPAVREANTAETALLVLNPDLTAVLWANVAGAATFSLPAPGPQAEPAAGASVLGQISGARRLLGRTGRTQLMLRNIGGARAAAVPAELRLVSPLETETDPAPSFALLATKARRPAYAAGGRDAALLREAGLADAPTARLVAPDAAAETLAGDDLAGADRIARLLARQHDLAEVTAAEQRFLLARVAPDRLLALPLGPAEHQQPQTDEGENVAARQRPAPEETADSPATTAAAAAPGTSSRIVRSNWGSAATGPAPSAATADADEAESLPAEGDGAEAAAPLAEDADRHSDKGPEEDPLPSSLATDAAEPVHEEQVPPETPAEEILPTPPEASASIDAKPARRHSVWGAAPSAPHKTAAPDAGSGEEASSMPPSGAAGDETAAAASAESPSDLGKTSDDAAAVGDDDPAGTEAPRKTAPGDAPAMPDQGEARPPSADGEQLADQEADGRDGDGSDTAGEPGEAGEDQAEPADAAAAEAGSPPPAGTSQPEAPQTRPATAADFHAGGDADEAAPESEFTPRPGGDPVRFVWRVDSEGRFRSLSPEFAAAVGPLSAAVVDRSVDEVARAYGFDADGALRRLLSRRDTWSGRTVMWPLERTSMKVPVDLAALPIYARDRSFDGFRGFGVVRLADAVDDPDALGLDPRMAFERAGVREDTAAADAAEEAGDPMPVFMKSIGAASPPVSFGRRDPDHRPAAQETAPGDEAHRDDGETASGDKIIRLEERRKAPNSSLSQTEEAAFRAIGETLSQSSEPRDLADAVRAASERIEAIEGARLPVSTTGEGGGGAGDGADTPAGRSPEPSGRDAPPSAETTRADDAAGRAAGDPQPPSGAAEDGDAAGGLAAALERVYGSLPLPILVQAGDELVYANRDFLDLAGRTDLDALKDAGGFDGLIMERREGDADFLRLRRANGQTIAIRARMQRSRVAGAHCLVFSFFATPRLSLITSETFERAEAHAPPVSSGVFSDPLLDLAADGVVIVDDAGMITAMSRAAQRLFDIPASDIAGRPFVTLFAHESQKAIKRLLAGEEPTDPRFEADTAGGAGKWFARRDVIGRVAGGGFLPLSVSLGRVPGTAGYCAVVNDITPWKRAEETALKDQAAAEAANLQKSTFLWEVAREIRDPVDAIIGFADLIGTESLGPVGNERYLEYLGDIKRSGRQVIDLATILHDLARVETGRQELTFEAVSLAEVVTEVAAVMAPQANRARVILRTHLPSSVPPVVGDRDTIRQITTNLVANSIRSTPAGGQLIISLRHDEAEGVSLRFRDSGIGMRQDEIDSALRGPGRITGQAGSESGRLGLPLTRALAEANRAEFTIASTPGEGTLVELRFPPARVLLD</sequence>
<dbReference type="SMART" id="SM00091">
    <property type="entry name" value="PAS"/>
    <property type="match status" value="1"/>
</dbReference>
<feature type="domain" description="PAS" evidence="7">
    <location>
        <begin position="977"/>
        <end position="1033"/>
    </location>
</feature>
<evidence type="ECO:0000256" key="4">
    <source>
        <dbReference type="ARBA" id="ARBA00022777"/>
    </source>
</evidence>
<feature type="compositionally biased region" description="Low complexity" evidence="5">
    <location>
        <begin position="277"/>
        <end position="291"/>
    </location>
</feature>
<dbReference type="Gene3D" id="1.10.287.130">
    <property type="match status" value="1"/>
</dbReference>
<name>A0ABS3J5M6_9HYPH</name>
<dbReference type="InterPro" id="IPR036097">
    <property type="entry name" value="HisK_dim/P_sf"/>
</dbReference>
<dbReference type="InterPro" id="IPR003661">
    <property type="entry name" value="HisK_dim/P_dom"/>
</dbReference>
<proteinExistence type="predicted"/>
<keyword evidence="9" id="KW-1185">Reference proteome</keyword>
<dbReference type="Pfam" id="PF02518">
    <property type="entry name" value="HATPase_c"/>
    <property type="match status" value="1"/>
</dbReference>
<dbReference type="InterPro" id="IPR036890">
    <property type="entry name" value="HATPase_C_sf"/>
</dbReference>
<dbReference type="PANTHER" id="PTHR43047:SF72">
    <property type="entry name" value="OSMOSENSING HISTIDINE PROTEIN KINASE SLN1"/>
    <property type="match status" value="1"/>
</dbReference>
<feature type="compositionally biased region" description="Basic and acidic residues" evidence="5">
    <location>
        <begin position="694"/>
        <end position="703"/>
    </location>
</feature>
<feature type="compositionally biased region" description="Low complexity" evidence="5">
    <location>
        <begin position="478"/>
        <end position="487"/>
    </location>
</feature>
<dbReference type="PROSITE" id="PS50109">
    <property type="entry name" value="HIS_KIN"/>
    <property type="match status" value="1"/>
</dbReference>
<dbReference type="InterPro" id="IPR000014">
    <property type="entry name" value="PAS"/>
</dbReference>
<dbReference type="RefSeq" id="WP_207351613.1">
    <property type="nucleotide sequence ID" value="NZ_JAFMPY010000016.1"/>
</dbReference>
<protein>
    <recommendedName>
        <fullName evidence="2">histidine kinase</fullName>
        <ecNumber evidence="2">2.7.13.3</ecNumber>
    </recommendedName>
</protein>
<keyword evidence="3" id="KW-0808">Transferase</keyword>
<dbReference type="InterPro" id="IPR035965">
    <property type="entry name" value="PAS-like_dom_sf"/>
</dbReference>
<evidence type="ECO:0000259" key="6">
    <source>
        <dbReference type="PROSITE" id="PS50109"/>
    </source>
</evidence>
<dbReference type="SMART" id="SM00388">
    <property type="entry name" value="HisKA"/>
    <property type="match status" value="1"/>
</dbReference>
<feature type="compositionally biased region" description="Low complexity" evidence="5">
    <location>
        <begin position="233"/>
        <end position="248"/>
    </location>
</feature>
<evidence type="ECO:0000313" key="9">
    <source>
        <dbReference type="Proteomes" id="UP000664288"/>
    </source>
</evidence>
<dbReference type="EMBL" id="JAFMPY010000016">
    <property type="protein sequence ID" value="MBO0904974.1"/>
    <property type="molecule type" value="Genomic_DNA"/>
</dbReference>
<dbReference type="InterPro" id="IPR003594">
    <property type="entry name" value="HATPase_dom"/>
</dbReference>
<dbReference type="Gene3D" id="3.30.565.10">
    <property type="entry name" value="Histidine kinase-like ATPase, C-terminal domain"/>
    <property type="match status" value="1"/>
</dbReference>
<dbReference type="SUPFAM" id="SSF55785">
    <property type="entry name" value="PYP-like sensor domain (PAS domain)"/>
    <property type="match status" value="1"/>
</dbReference>
<dbReference type="InterPro" id="IPR013767">
    <property type="entry name" value="PAS_fold"/>
</dbReference>
<gene>
    <name evidence="8" type="ORF">J1C47_15115</name>
</gene>
<comment type="catalytic activity">
    <reaction evidence="1">
        <text>ATP + protein L-histidine = ADP + protein N-phospho-L-histidine.</text>
        <dbReference type="EC" id="2.7.13.3"/>
    </reaction>
</comment>
<dbReference type="SMART" id="SM00387">
    <property type="entry name" value="HATPase_c"/>
    <property type="match status" value="1"/>
</dbReference>
<dbReference type="SUPFAM" id="SSF55874">
    <property type="entry name" value="ATPase domain of HSP90 chaperone/DNA topoisomerase II/histidine kinase"/>
    <property type="match status" value="1"/>
</dbReference>
<dbReference type="CDD" id="cd00130">
    <property type="entry name" value="PAS"/>
    <property type="match status" value="1"/>
</dbReference>
<evidence type="ECO:0000256" key="1">
    <source>
        <dbReference type="ARBA" id="ARBA00000085"/>
    </source>
</evidence>
<evidence type="ECO:0000259" key="7">
    <source>
        <dbReference type="PROSITE" id="PS50112"/>
    </source>
</evidence>
<organism evidence="8 9">
    <name type="scientific">Jiella sonneratiae</name>
    <dbReference type="NCBI Taxonomy" id="2816856"/>
    <lineage>
        <taxon>Bacteria</taxon>
        <taxon>Pseudomonadati</taxon>
        <taxon>Pseudomonadota</taxon>
        <taxon>Alphaproteobacteria</taxon>
        <taxon>Hyphomicrobiales</taxon>
        <taxon>Aurantimonadaceae</taxon>
        <taxon>Jiella</taxon>
    </lineage>
</organism>
<evidence type="ECO:0000256" key="3">
    <source>
        <dbReference type="ARBA" id="ARBA00022679"/>
    </source>
</evidence>
<dbReference type="CDD" id="cd00082">
    <property type="entry name" value="HisKA"/>
    <property type="match status" value="1"/>
</dbReference>
<feature type="compositionally biased region" description="Low complexity" evidence="5">
    <location>
        <begin position="256"/>
        <end position="269"/>
    </location>
</feature>
<feature type="compositionally biased region" description="Basic and acidic residues" evidence="5">
    <location>
        <begin position="725"/>
        <end position="734"/>
    </location>
</feature>
<keyword evidence="4" id="KW-0418">Kinase</keyword>
<evidence type="ECO:0000256" key="2">
    <source>
        <dbReference type="ARBA" id="ARBA00012438"/>
    </source>
</evidence>
<feature type="region of interest" description="Disordered" evidence="5">
    <location>
        <begin position="680"/>
        <end position="744"/>
    </location>
</feature>
<feature type="region of interest" description="Disordered" evidence="5">
    <location>
        <begin position="206"/>
        <end position="534"/>
    </location>
</feature>
<accession>A0ABS3J5M6</accession>
<dbReference type="InterPro" id="IPR005467">
    <property type="entry name" value="His_kinase_dom"/>
</dbReference>
<evidence type="ECO:0000313" key="8">
    <source>
        <dbReference type="EMBL" id="MBO0904974.1"/>
    </source>
</evidence>
<dbReference type="Proteomes" id="UP000664288">
    <property type="component" value="Unassembled WGS sequence"/>
</dbReference>
<comment type="caution">
    <text evidence="8">The sequence shown here is derived from an EMBL/GenBank/DDBJ whole genome shotgun (WGS) entry which is preliminary data.</text>
</comment>